<evidence type="ECO:0000313" key="7">
    <source>
        <dbReference type="Proteomes" id="UP000786693"/>
    </source>
</evidence>
<dbReference type="InterPro" id="IPR009057">
    <property type="entry name" value="Homeodomain-like_sf"/>
</dbReference>
<keyword evidence="3" id="KW-0804">Transcription</keyword>
<keyword evidence="2 4" id="KW-0238">DNA-binding</keyword>
<evidence type="ECO:0000313" key="6">
    <source>
        <dbReference type="EMBL" id="GIT96851.1"/>
    </source>
</evidence>
<reference evidence="6 7" key="1">
    <citation type="submission" date="2021-05" db="EMBL/GenBank/DDBJ databases">
        <title>Bacteria Genome sequencing.</title>
        <authorList>
            <person name="Takabe Y."/>
            <person name="Nakajima Y."/>
            <person name="Suzuki S."/>
            <person name="Shiozaki T."/>
        </authorList>
    </citation>
    <scope>NUCLEOTIDE SEQUENCE [LARGE SCALE GENOMIC DNA]</scope>
    <source>
        <strain evidence="6 7">AI_62</strain>
    </source>
</reference>
<keyword evidence="1" id="KW-0805">Transcription regulation</keyword>
<dbReference type="Gene3D" id="1.10.357.10">
    <property type="entry name" value="Tetracycline Repressor, domain 2"/>
    <property type="match status" value="1"/>
</dbReference>
<dbReference type="SUPFAM" id="SSF46689">
    <property type="entry name" value="Homeodomain-like"/>
    <property type="match status" value="1"/>
</dbReference>
<dbReference type="PRINTS" id="PR00455">
    <property type="entry name" value="HTHTETR"/>
</dbReference>
<feature type="DNA-binding region" description="H-T-H motif" evidence="4">
    <location>
        <begin position="56"/>
        <end position="75"/>
    </location>
</feature>
<protein>
    <recommendedName>
        <fullName evidence="5">HTH tetR-type domain-containing protein</fullName>
    </recommendedName>
</protein>
<sequence length="229" mass="24851">MLDRHTNRTVGGLERDMGWQMSESNAETAEKFDGRRQEIAQIALAVFLNKGYAGASMAQVAREAGIHKSSLYHHFSSKEAMFLAALTSDTATLLETVDRLAAAEGPGADARFLEALGVYFDVMRGSSIGALSTVIAETARQVPEVSVGFHTGFIARFRRTAQVLYGEAVAQGSRRPLREGTIERIIFGPLLADAMEDLMMDGVPAEDVETFATRDKATFIAMIDELTAA</sequence>
<feature type="domain" description="HTH tetR-type" evidence="5">
    <location>
        <begin position="33"/>
        <end position="93"/>
    </location>
</feature>
<organism evidence="6 7">
    <name type="scientific">Jannaschia pagri</name>
    <dbReference type="NCBI Taxonomy" id="2829797"/>
    <lineage>
        <taxon>Bacteria</taxon>
        <taxon>Pseudomonadati</taxon>
        <taxon>Pseudomonadota</taxon>
        <taxon>Alphaproteobacteria</taxon>
        <taxon>Rhodobacterales</taxon>
        <taxon>Roseobacteraceae</taxon>
        <taxon>Jannaschia</taxon>
    </lineage>
</organism>
<accession>A0ABQ4NR31</accession>
<evidence type="ECO:0000256" key="4">
    <source>
        <dbReference type="PROSITE-ProRule" id="PRU00335"/>
    </source>
</evidence>
<evidence type="ECO:0000256" key="3">
    <source>
        <dbReference type="ARBA" id="ARBA00023163"/>
    </source>
</evidence>
<evidence type="ECO:0000256" key="2">
    <source>
        <dbReference type="ARBA" id="ARBA00023125"/>
    </source>
</evidence>
<dbReference type="PANTHER" id="PTHR47506">
    <property type="entry name" value="TRANSCRIPTIONAL REGULATORY PROTEIN"/>
    <property type="match status" value="1"/>
</dbReference>
<gene>
    <name evidence="6" type="ORF">JANAI62_34740</name>
</gene>
<keyword evidence="7" id="KW-1185">Reference proteome</keyword>
<proteinExistence type="predicted"/>
<comment type="caution">
    <text evidence="6">The sequence shown here is derived from an EMBL/GenBank/DDBJ whole genome shotgun (WGS) entry which is preliminary data.</text>
</comment>
<dbReference type="PANTHER" id="PTHR47506:SF6">
    <property type="entry name" value="HTH-TYPE TRANSCRIPTIONAL REPRESSOR NEMR"/>
    <property type="match status" value="1"/>
</dbReference>
<dbReference type="InterPro" id="IPR001647">
    <property type="entry name" value="HTH_TetR"/>
</dbReference>
<evidence type="ECO:0000256" key="1">
    <source>
        <dbReference type="ARBA" id="ARBA00023015"/>
    </source>
</evidence>
<name>A0ABQ4NR31_9RHOB</name>
<dbReference type="Proteomes" id="UP000786693">
    <property type="component" value="Unassembled WGS sequence"/>
</dbReference>
<dbReference type="Pfam" id="PF00440">
    <property type="entry name" value="TetR_N"/>
    <property type="match status" value="1"/>
</dbReference>
<evidence type="ECO:0000259" key="5">
    <source>
        <dbReference type="PROSITE" id="PS50977"/>
    </source>
</evidence>
<dbReference type="PROSITE" id="PS50977">
    <property type="entry name" value="HTH_TETR_2"/>
    <property type="match status" value="1"/>
</dbReference>
<dbReference type="EMBL" id="BPFH01000008">
    <property type="protein sequence ID" value="GIT96851.1"/>
    <property type="molecule type" value="Genomic_DNA"/>
</dbReference>